<evidence type="ECO:0000256" key="5">
    <source>
        <dbReference type="SAM" id="MobiDB-lite"/>
    </source>
</evidence>
<feature type="region of interest" description="Disordered" evidence="5">
    <location>
        <begin position="1"/>
        <end position="71"/>
    </location>
</feature>
<feature type="repeat" description="WD" evidence="4">
    <location>
        <begin position="209"/>
        <end position="239"/>
    </location>
</feature>
<gene>
    <name evidence="8" type="primary">LOC101713869</name>
</gene>
<dbReference type="KEGG" id="hgl:101713869"/>
<dbReference type="PANTHER" id="PTHR19860">
    <property type="entry name" value="DDB1- AND CUL4-ASSOCIATED FACTOR 12-RELATED"/>
    <property type="match status" value="1"/>
</dbReference>
<name>A0AAX6QKX7_HETGA</name>
<dbReference type="PANTHER" id="PTHR19860:SF8">
    <property type="entry name" value="DDB1- AND CUL4-ASSOCIATED FACTOR 12-LIKE PROTEIN 2"/>
    <property type="match status" value="1"/>
</dbReference>
<comment type="similarity">
    <text evidence="3">Belongs to the WD repeat DCAF12 family.</text>
</comment>
<sequence>MASPPAGSHQPSRSSGAGGPGLRRVMVPQQVGLGMGREASAGQATAGSGSPHRLPLQPQEQKEPAGSRSVVRYLERRSVGARGRPSLRAFRDQVQSNALARLPELLTERQLPLGSVDKVFASQWLNDRQVVCGTKCNTLFVVDVLTGHISPISLMQDRRPTRAYVQPASGIRAIELNPSKTLLATGGENPNSLGLYQLPSLDPLCLGDRHGHNKSITSIAWISDTVVVSGSWDGTLAVWGVDPDVFRGSTEGHSEQGLPVYAHIQPTDRVIIPGASIHYGNCKVQALAFSGKRQELGAVCLDGYFHLWKAQNTVTTLHSFSLPFDQENVCLTYCDDFSLYAVGTQSHICLLDIRQGRPNAGVQLLCNIAGGIDVCSMSSYQHIVTMGTGHGYLFFFDIRAQKFLQERSVINPDSFPEPTGRKLRLTCGKGWLNQDDSWWNDFPGIEELPYAIYTHCYNWPEMKLFVGGGPLASELRGNYGGIWS</sequence>
<dbReference type="InterPro" id="IPR015943">
    <property type="entry name" value="WD40/YVTN_repeat-like_dom_sf"/>
</dbReference>
<dbReference type="InterPro" id="IPR001680">
    <property type="entry name" value="WD40_rpt"/>
</dbReference>
<dbReference type="PROSITE" id="PS50294">
    <property type="entry name" value="WD_REPEATS_REGION"/>
    <property type="match status" value="1"/>
</dbReference>
<evidence type="ECO:0000256" key="4">
    <source>
        <dbReference type="PROSITE-ProRule" id="PRU00221"/>
    </source>
</evidence>
<evidence type="ECO:0000259" key="6">
    <source>
        <dbReference type="Pfam" id="PF23760"/>
    </source>
</evidence>
<accession>A0AAX6QKX7</accession>
<dbReference type="Proteomes" id="UP000694906">
    <property type="component" value="Unplaced"/>
</dbReference>
<dbReference type="AlphaFoldDB" id="A0AAX6QKX7"/>
<organism evidence="7 8">
    <name type="scientific">Heterocephalus glaber</name>
    <name type="common">Naked mole rat</name>
    <dbReference type="NCBI Taxonomy" id="10181"/>
    <lineage>
        <taxon>Eukaryota</taxon>
        <taxon>Metazoa</taxon>
        <taxon>Chordata</taxon>
        <taxon>Craniata</taxon>
        <taxon>Vertebrata</taxon>
        <taxon>Euteleostomi</taxon>
        <taxon>Mammalia</taxon>
        <taxon>Eutheria</taxon>
        <taxon>Euarchontoglires</taxon>
        <taxon>Glires</taxon>
        <taxon>Rodentia</taxon>
        <taxon>Hystricomorpha</taxon>
        <taxon>Bathyergidae</taxon>
        <taxon>Heterocephalus</taxon>
    </lineage>
</organism>
<evidence type="ECO:0000313" key="7">
    <source>
        <dbReference type="Proteomes" id="UP000694906"/>
    </source>
</evidence>
<evidence type="ECO:0000313" key="8">
    <source>
        <dbReference type="RefSeq" id="XP_004875596.2"/>
    </source>
</evidence>
<dbReference type="SMART" id="SM00320">
    <property type="entry name" value="WD40"/>
    <property type="match status" value="4"/>
</dbReference>
<dbReference type="SUPFAM" id="SSF50978">
    <property type="entry name" value="WD40 repeat-like"/>
    <property type="match status" value="1"/>
</dbReference>
<dbReference type="FunFam" id="2.130.10.10:FF:000497">
    <property type="entry name" value="DDB1 and CUL4-associated factor 12-like 1"/>
    <property type="match status" value="1"/>
</dbReference>
<keyword evidence="2" id="KW-0677">Repeat</keyword>
<dbReference type="GO" id="GO:0080008">
    <property type="term" value="C:Cul4-RING E3 ubiquitin ligase complex"/>
    <property type="evidence" value="ECO:0007669"/>
    <property type="project" value="TreeGrafter"/>
</dbReference>
<dbReference type="Gene3D" id="2.130.10.10">
    <property type="entry name" value="YVTN repeat-like/Quinoprotein amine dehydrogenase"/>
    <property type="match status" value="2"/>
</dbReference>
<evidence type="ECO:0000256" key="2">
    <source>
        <dbReference type="ARBA" id="ARBA00022737"/>
    </source>
</evidence>
<reference evidence="8" key="1">
    <citation type="submission" date="2025-08" db="UniProtKB">
        <authorList>
            <consortium name="RefSeq"/>
        </authorList>
    </citation>
    <scope>IDENTIFICATION</scope>
</reference>
<dbReference type="InterPro" id="IPR056151">
    <property type="entry name" value="Beta-prop_DCAF12"/>
</dbReference>
<dbReference type="RefSeq" id="XP_004875596.2">
    <property type="nucleotide sequence ID" value="XM_004875539.2"/>
</dbReference>
<dbReference type="GeneID" id="101713869"/>
<keyword evidence="7" id="KW-1185">Reference proteome</keyword>
<feature type="domain" description="DDB1- and CUL4-associated factor 12 beta-propeller" evidence="6">
    <location>
        <begin position="102"/>
        <end position="484"/>
    </location>
</feature>
<proteinExistence type="inferred from homology"/>
<feature type="compositionally biased region" description="Low complexity" evidence="5">
    <location>
        <begin position="39"/>
        <end position="50"/>
    </location>
</feature>
<dbReference type="InterPro" id="IPR036322">
    <property type="entry name" value="WD40_repeat_dom_sf"/>
</dbReference>
<dbReference type="InterPro" id="IPR051191">
    <property type="entry name" value="DCAF12"/>
</dbReference>
<dbReference type="PROSITE" id="PS50082">
    <property type="entry name" value="WD_REPEATS_2"/>
    <property type="match status" value="1"/>
</dbReference>
<evidence type="ECO:0000256" key="1">
    <source>
        <dbReference type="ARBA" id="ARBA00022574"/>
    </source>
</evidence>
<dbReference type="Pfam" id="PF23760">
    <property type="entry name" value="Beta-prop_DCAF12"/>
    <property type="match status" value="1"/>
</dbReference>
<keyword evidence="1 4" id="KW-0853">WD repeat</keyword>
<protein>
    <submittedName>
        <fullName evidence="8">DDB1- and CUL4-associated factor 12-like protein 2</fullName>
    </submittedName>
</protein>
<evidence type="ECO:0000256" key="3">
    <source>
        <dbReference type="ARBA" id="ARBA00038022"/>
    </source>
</evidence>